<proteinExistence type="predicted"/>
<organism evidence="2 3">
    <name type="scientific">Micavibrio aeruginosavorus (strain ARL-13)</name>
    <dbReference type="NCBI Taxonomy" id="856793"/>
    <lineage>
        <taxon>Bacteria</taxon>
        <taxon>Pseudomonadati</taxon>
        <taxon>Bdellovibrionota</taxon>
        <taxon>Bdellovibrionia</taxon>
        <taxon>Bdellovibrionales</taxon>
        <taxon>Pseudobdellovibrionaceae</taxon>
        <taxon>Micavibrio</taxon>
    </lineage>
</organism>
<name>G2KRC8_MICAA</name>
<dbReference type="HOGENOM" id="CLU_2382873_0_0_5"/>
<sequence>MALPPIISNLPIFKFFRSEAPTQAPQQTQTAKSGGGALPRDVVEVSEAALDKLSQSQDKIRNEAQARDTAEDVRDDLAENDDVSLGLDEERLSA</sequence>
<dbReference type="OrthoDB" id="9850060at2"/>
<dbReference type="Proteomes" id="UP000009286">
    <property type="component" value="Chromosome"/>
</dbReference>
<dbReference type="AlphaFoldDB" id="G2KRC8"/>
<dbReference type="EMBL" id="CP002382">
    <property type="protein sequence ID" value="AEP09175.1"/>
    <property type="molecule type" value="Genomic_DNA"/>
</dbReference>
<evidence type="ECO:0000313" key="3">
    <source>
        <dbReference type="Proteomes" id="UP000009286"/>
    </source>
</evidence>
<dbReference type="KEGG" id="mai:MICA_842"/>
<feature type="region of interest" description="Disordered" evidence="1">
    <location>
        <begin position="19"/>
        <end position="40"/>
    </location>
</feature>
<feature type="compositionally biased region" description="Basic and acidic residues" evidence="1">
    <location>
        <begin position="58"/>
        <end position="77"/>
    </location>
</feature>
<reference evidence="2 3" key="1">
    <citation type="journal article" date="2011" name="BMC Genomics">
        <title>Genomic insights into an obligate epibiotic bacterial predator: Micavibrio aeruginosavorus ARL-13.</title>
        <authorList>
            <person name="Wang Z."/>
            <person name="Kadouri D."/>
            <person name="Wu M."/>
        </authorList>
    </citation>
    <scope>NUCLEOTIDE SEQUENCE [LARGE SCALE GENOMIC DNA]</scope>
    <source>
        <strain evidence="2 3">ARL-13</strain>
    </source>
</reference>
<evidence type="ECO:0000313" key="2">
    <source>
        <dbReference type="EMBL" id="AEP09175.1"/>
    </source>
</evidence>
<keyword evidence="3" id="KW-1185">Reference proteome</keyword>
<accession>G2KRC8</accession>
<feature type="region of interest" description="Disordered" evidence="1">
    <location>
        <begin position="54"/>
        <end position="94"/>
    </location>
</feature>
<dbReference type="STRING" id="856793.MICA_842"/>
<dbReference type="RefSeq" id="WP_014102398.1">
    <property type="nucleotide sequence ID" value="NC_016026.1"/>
</dbReference>
<gene>
    <name evidence="2" type="ordered locus">MICA_842</name>
</gene>
<feature type="compositionally biased region" description="Low complexity" evidence="1">
    <location>
        <begin position="20"/>
        <end position="31"/>
    </location>
</feature>
<protein>
    <submittedName>
        <fullName evidence="2">Uncharacterized protein</fullName>
    </submittedName>
</protein>
<evidence type="ECO:0000256" key="1">
    <source>
        <dbReference type="SAM" id="MobiDB-lite"/>
    </source>
</evidence>